<dbReference type="OMA" id="VWNALIQ"/>
<feature type="domain" description="Pentatricopeptide repeat-containing protein-mitochondrial" evidence="5">
    <location>
        <begin position="722"/>
        <end position="849"/>
    </location>
</feature>
<evidence type="ECO:0000313" key="9">
    <source>
        <dbReference type="Proteomes" id="UP000002051"/>
    </source>
</evidence>
<reference evidence="6 9" key="2">
    <citation type="journal article" date="2014" name="BMC Genomics">
        <title>An improved genome release (version Mt4.0) for the model legume Medicago truncatula.</title>
        <authorList>
            <person name="Tang H."/>
            <person name="Krishnakumar V."/>
            <person name="Bidwell S."/>
            <person name="Rosen B."/>
            <person name="Chan A."/>
            <person name="Zhou S."/>
            <person name="Gentzbittel L."/>
            <person name="Childs K.L."/>
            <person name="Yandell M."/>
            <person name="Gundlach H."/>
            <person name="Mayer K.F."/>
            <person name="Schwartz D.C."/>
            <person name="Town C.D."/>
        </authorList>
    </citation>
    <scope>GENOME REANNOTATION</scope>
    <source>
        <strain evidence="8 9">cv. Jemalong A17</strain>
    </source>
</reference>
<feature type="repeat" description="PPR" evidence="3">
    <location>
        <begin position="370"/>
        <end position="404"/>
    </location>
</feature>
<evidence type="ECO:0000259" key="5">
    <source>
        <dbReference type="Pfam" id="PF23276"/>
    </source>
</evidence>
<feature type="repeat" description="PPR" evidence="3">
    <location>
        <begin position="475"/>
        <end position="509"/>
    </location>
</feature>
<dbReference type="eggNOG" id="KOG4197">
    <property type="taxonomic scope" value="Eukaryota"/>
</dbReference>
<dbReference type="Pfam" id="PF13041">
    <property type="entry name" value="PPR_2"/>
    <property type="match status" value="4"/>
</dbReference>
<feature type="region of interest" description="Disordered" evidence="4">
    <location>
        <begin position="38"/>
        <end position="70"/>
    </location>
</feature>
<dbReference type="Proteomes" id="UP000265566">
    <property type="component" value="Chromosome 5"/>
</dbReference>
<dbReference type="STRING" id="3880.G7K7V3"/>
<evidence type="ECO:0000256" key="1">
    <source>
        <dbReference type="ARBA" id="ARBA00007626"/>
    </source>
</evidence>
<dbReference type="EnsemblPlants" id="AES93858">
    <property type="protein sequence ID" value="AES93858"/>
    <property type="gene ID" value="MTR_5g008300"/>
</dbReference>
<gene>
    <name evidence="8" type="primary">11436185</name>
    <name evidence="6" type="ordered locus">MTR_5g008300</name>
    <name evidence="7" type="ORF">MtrunA17_Chr5g0396041</name>
</gene>
<dbReference type="InterPro" id="IPR057027">
    <property type="entry name" value="TPR_mt"/>
</dbReference>
<dbReference type="PROSITE" id="PS51375">
    <property type="entry name" value="PPR"/>
    <property type="match status" value="16"/>
</dbReference>
<keyword evidence="9" id="KW-1185">Reference proteome</keyword>
<feature type="repeat" description="PPR" evidence="3">
    <location>
        <begin position="1068"/>
        <end position="1102"/>
    </location>
</feature>
<dbReference type="EMBL" id="CM001221">
    <property type="protein sequence ID" value="AES93858.1"/>
    <property type="molecule type" value="Genomic_DNA"/>
</dbReference>
<feature type="repeat" description="PPR" evidence="3">
    <location>
        <begin position="823"/>
        <end position="857"/>
    </location>
</feature>
<dbReference type="PANTHER" id="PTHR47447">
    <property type="entry name" value="OS03G0856100 PROTEIN"/>
    <property type="match status" value="1"/>
</dbReference>
<evidence type="ECO:0000256" key="3">
    <source>
        <dbReference type="PROSITE-ProRule" id="PRU00708"/>
    </source>
</evidence>
<evidence type="ECO:0000256" key="2">
    <source>
        <dbReference type="ARBA" id="ARBA00022737"/>
    </source>
</evidence>
<name>G7K7V3_MEDTR</name>
<dbReference type="Pfam" id="PF13812">
    <property type="entry name" value="PPR_3"/>
    <property type="match status" value="2"/>
</dbReference>
<feature type="region of interest" description="Disordered" evidence="4">
    <location>
        <begin position="114"/>
        <end position="136"/>
    </location>
</feature>
<dbReference type="Proteomes" id="UP000002051">
    <property type="component" value="Chromosome 5"/>
</dbReference>
<feature type="repeat" description="PPR" evidence="3">
    <location>
        <begin position="1138"/>
        <end position="1172"/>
    </location>
</feature>
<evidence type="ECO:0000313" key="6">
    <source>
        <dbReference type="EMBL" id="AES93858.1"/>
    </source>
</evidence>
<dbReference type="EMBL" id="PSQE01000005">
    <property type="protein sequence ID" value="RHN53454.1"/>
    <property type="molecule type" value="Genomic_DNA"/>
</dbReference>
<sequence>MSLSVSSPGLLTLTPIFTPTPPSSLSISKTHSIKITVSSSLSSSTHQDTSNSSPQQLNNNNPTNNDSNKTVTVVKFTYNRASPSIRWPNSKLTDMYPSTDTLLPQNDVFAKKTRTLDTPDETHKGEEQQEDEEETREIVRNRGSKLKVKRMNKLALKKEMNWRERVKFLTDRILSLKCDEFVGHVLEEHRVLFTPTDFCFVVKSVGQSSWQRALELYECLTMQQWYATNARMVATILSVLGKANQEGIAVEIFAKAESVIADTVQVYNAMMGVYARNGNFEKVNEMFNLMRERGCEPDIVSFNTLINAKVKSCATVSGLAIELLDEVGKFGLRPDIITYNTLISACSRESNLKEAIGVFSHMESNRCQPDLWTYNAMISVYGRCGFALKAEHLFEKLKSNGFSPDAVTYNSLLYAFSKEGNTEKVRDISEEMVKMGFGKDEMTYNTIIHMYGKHGRHDEALRLYRDMKSSGRNPDAVTYTVLIDLLGKASKIEEASKVMSEMLDAGVKPTLHTYSALICAYAKVGRRVEAEETFNRMRESGIKADHLAYSVMLDFFLRFNEIKKAAALYQEMIEAGFTPDTGLYEVMLPALVRENMGDVIERVVQDTKELGSMNPHDISSVLVKGGCYDHGAKMLKVAISNGYELDREIFLSIMSSYSSSARYSEACELVEFFREHAPDDIQMITEALIIILCKAGKLDAALEEYRSRGGLGTFRSCTMYESLIHECTKSEQFDIASQLFSDMRFNGVEPSECLYQSMVSVYCRIGFPETAQHLLYHAEKNDIILDNVTVHIIDIIETYGKLKMWQSAESIVENLRQRCSKMDRKVWNALIHAYAFSGCYERARAIFNTMMREGPSPTVESVNGLLQALIVDGRLSELYVVIQELQDMDLKISKSSILLMLEAFAQAGNLFEVQKVYNGMKAAGYFPTMHLYRLMIGLLCRFKRVRDVRVMLSEMGEAGFKPDLQIFNSVLKLYSSIEEFQNMGVIYQMIQDAGLAPDEETYNTLITMYCRDHRPEEGLSLMHKMKSLGLEPKRDTYRSMIAAFSKQQLYDQAEELFEELRSNGYKLDRSFYHLMMKMYRTSGDHQKAENLLEIMKEAGIEPNTATMHLLMVSYGKSGQPEEADRILKNLRTMGAVLDTLPYSSVIDAYLKKGDAKAGIEKLTEMKEAAIEPDHRIWTCFIRAASLSGEVNDANNLLNALQAVGFDLPIRLLGEKSESLVSEVDQCLGRLEHVEDNAAFNFVNALVDLLWAFELRATASWVFQLAIKRSIYRHDIFRVAQKDWGADFRKLSAGSALVGLTLWLDHMQDASLQGYPESPKSVVLITGTAEYNMVSLDSTLKAFLWEMGSPFLPCKTRHGVLVAKAHSLRMWLKDSSFCLDLELKDSPNLPKLNSMQLINGCFIRRGLVPAFNEITEKLKVVSPKKFSRLALLPDDKRSKVMQADVDGRKEKLEKLKKSDPRLLRKIKKIRKKKFIREAMLYQGNAIGIQRTFKPIAANQSIESNRNDNE</sequence>
<reference evidence="6 9" key="1">
    <citation type="journal article" date="2011" name="Nature">
        <title>The Medicago genome provides insight into the evolution of rhizobial symbioses.</title>
        <authorList>
            <person name="Young N.D."/>
            <person name="Debelle F."/>
            <person name="Oldroyd G.E."/>
            <person name="Geurts R."/>
            <person name="Cannon S.B."/>
            <person name="Udvardi M.K."/>
            <person name="Benedito V.A."/>
            <person name="Mayer K.F."/>
            <person name="Gouzy J."/>
            <person name="Schoof H."/>
            <person name="Van de Peer Y."/>
            <person name="Proost S."/>
            <person name="Cook D.R."/>
            <person name="Meyers B.C."/>
            <person name="Spannagl M."/>
            <person name="Cheung F."/>
            <person name="De Mita S."/>
            <person name="Krishnakumar V."/>
            <person name="Gundlach H."/>
            <person name="Zhou S."/>
            <person name="Mudge J."/>
            <person name="Bharti A.K."/>
            <person name="Murray J.D."/>
            <person name="Naoumkina M.A."/>
            <person name="Rosen B."/>
            <person name="Silverstein K.A."/>
            <person name="Tang H."/>
            <person name="Rombauts S."/>
            <person name="Zhao P.X."/>
            <person name="Zhou P."/>
            <person name="Barbe V."/>
            <person name="Bardou P."/>
            <person name="Bechner M."/>
            <person name="Bellec A."/>
            <person name="Berger A."/>
            <person name="Berges H."/>
            <person name="Bidwell S."/>
            <person name="Bisseling T."/>
            <person name="Choisne N."/>
            <person name="Couloux A."/>
            <person name="Denny R."/>
            <person name="Deshpande S."/>
            <person name="Dai X."/>
            <person name="Doyle J.J."/>
            <person name="Dudez A.M."/>
            <person name="Farmer A.D."/>
            <person name="Fouteau S."/>
            <person name="Franken C."/>
            <person name="Gibelin C."/>
            <person name="Gish J."/>
            <person name="Goldstein S."/>
            <person name="Gonzalez A.J."/>
            <person name="Green P.J."/>
            <person name="Hallab A."/>
            <person name="Hartog M."/>
            <person name="Hua A."/>
            <person name="Humphray S.J."/>
            <person name="Jeong D.H."/>
            <person name="Jing Y."/>
            <person name="Jocker A."/>
            <person name="Kenton S.M."/>
            <person name="Kim D.J."/>
            <person name="Klee K."/>
            <person name="Lai H."/>
            <person name="Lang C."/>
            <person name="Lin S."/>
            <person name="Macmil S.L."/>
            <person name="Magdelenat G."/>
            <person name="Matthews L."/>
            <person name="McCorrison J."/>
            <person name="Monaghan E.L."/>
            <person name="Mun J.H."/>
            <person name="Najar F.Z."/>
            <person name="Nicholson C."/>
            <person name="Noirot C."/>
            <person name="O'Bleness M."/>
            <person name="Paule C.R."/>
            <person name="Poulain J."/>
            <person name="Prion F."/>
            <person name="Qin B."/>
            <person name="Qu C."/>
            <person name="Retzel E.F."/>
            <person name="Riddle C."/>
            <person name="Sallet E."/>
            <person name="Samain S."/>
            <person name="Samson N."/>
            <person name="Sanders I."/>
            <person name="Saurat O."/>
            <person name="Scarpelli C."/>
            <person name="Schiex T."/>
            <person name="Segurens B."/>
            <person name="Severin A.J."/>
            <person name="Sherrier D.J."/>
            <person name="Shi R."/>
            <person name="Sims S."/>
            <person name="Singer S.R."/>
            <person name="Sinharoy S."/>
            <person name="Sterck L."/>
            <person name="Viollet A."/>
            <person name="Wang B.B."/>
            <person name="Wang K."/>
            <person name="Wang M."/>
            <person name="Wang X."/>
            <person name="Warfsmann J."/>
            <person name="Weissenbach J."/>
            <person name="White D.D."/>
            <person name="White J.D."/>
            <person name="Wiley G.B."/>
            <person name="Wincker P."/>
            <person name="Xing Y."/>
            <person name="Yang L."/>
            <person name="Yao Z."/>
            <person name="Ying F."/>
            <person name="Zhai J."/>
            <person name="Zhou L."/>
            <person name="Zuber A."/>
            <person name="Denarie J."/>
            <person name="Dixon R.A."/>
            <person name="May G.D."/>
            <person name="Schwartz D.C."/>
            <person name="Rogers J."/>
            <person name="Quetier F."/>
            <person name="Town C.D."/>
            <person name="Roe B.A."/>
        </authorList>
    </citation>
    <scope>NUCLEOTIDE SEQUENCE [LARGE SCALE GENOMIC DNA]</scope>
    <source>
        <strain evidence="6">A17</strain>
        <strain evidence="8 9">cv. Jemalong A17</strain>
    </source>
</reference>
<feature type="repeat" description="PPR" evidence="3">
    <location>
        <begin position="1033"/>
        <end position="1067"/>
    </location>
</feature>
<feature type="compositionally biased region" description="Low complexity" evidence="4">
    <location>
        <begin position="38"/>
        <end position="68"/>
    </location>
</feature>
<evidence type="ECO:0000256" key="4">
    <source>
        <dbReference type="SAM" id="MobiDB-lite"/>
    </source>
</evidence>
<evidence type="ECO:0000313" key="7">
    <source>
        <dbReference type="EMBL" id="RHN53454.1"/>
    </source>
</evidence>
<dbReference type="PaxDb" id="3880-AES93858"/>
<feature type="repeat" description="PPR" evidence="3">
    <location>
        <begin position="440"/>
        <end position="474"/>
    </location>
</feature>
<proteinExistence type="inferred from homology"/>
<dbReference type="OrthoDB" id="185373at2759"/>
<feature type="repeat" description="PPR" evidence="3">
    <location>
        <begin position="1103"/>
        <end position="1137"/>
    </location>
</feature>
<dbReference type="SUPFAM" id="SSF81901">
    <property type="entry name" value="HCP-like"/>
    <property type="match status" value="1"/>
</dbReference>
<dbReference type="InterPro" id="IPR002885">
    <property type="entry name" value="PPR_rpt"/>
</dbReference>
<dbReference type="HOGENOM" id="CLU_001756_0_0_1"/>
<dbReference type="PANTHER" id="PTHR47447:SF26">
    <property type="entry name" value="CHLOROPLAST RNA SPLICING4"/>
    <property type="match status" value="1"/>
</dbReference>
<feature type="repeat" description="PPR" evidence="3">
    <location>
        <begin position="545"/>
        <end position="579"/>
    </location>
</feature>
<dbReference type="Gramene" id="rna28363">
    <property type="protein sequence ID" value="RHN53454.1"/>
    <property type="gene ID" value="gene28363"/>
</dbReference>
<dbReference type="GO" id="GO:0003729">
    <property type="term" value="F:mRNA binding"/>
    <property type="evidence" value="ECO:0000318"/>
    <property type="project" value="GO_Central"/>
</dbReference>
<dbReference type="NCBIfam" id="TIGR00756">
    <property type="entry name" value="PPR"/>
    <property type="match status" value="13"/>
</dbReference>
<protein>
    <submittedName>
        <fullName evidence="6">PPR containing plant-like protein</fullName>
    </submittedName>
    <submittedName>
        <fullName evidence="7">Putative tetratricopeptide-like helical domain-containing protein</fullName>
    </submittedName>
</protein>
<feature type="repeat" description="PPR" evidence="3">
    <location>
        <begin position="510"/>
        <end position="544"/>
    </location>
</feature>
<accession>G7K7V3</accession>
<dbReference type="Pfam" id="PF01535">
    <property type="entry name" value="PPR"/>
    <property type="match status" value="4"/>
</dbReference>
<comment type="similarity">
    <text evidence="1">Belongs to the PPR family. P subfamily.</text>
</comment>
<feature type="repeat" description="PPR" evidence="3">
    <location>
        <begin position="335"/>
        <end position="369"/>
    </location>
</feature>
<reference evidence="8" key="3">
    <citation type="submission" date="2015-04" db="UniProtKB">
        <authorList>
            <consortium name="EnsemblPlants"/>
        </authorList>
    </citation>
    <scope>IDENTIFICATION</scope>
    <source>
        <strain evidence="8">cv. Jemalong A17</strain>
    </source>
</reference>
<organism evidence="6 9">
    <name type="scientific">Medicago truncatula</name>
    <name type="common">Barrel medic</name>
    <name type="synonym">Medicago tribuloides</name>
    <dbReference type="NCBI Taxonomy" id="3880"/>
    <lineage>
        <taxon>Eukaryota</taxon>
        <taxon>Viridiplantae</taxon>
        <taxon>Streptophyta</taxon>
        <taxon>Embryophyta</taxon>
        <taxon>Tracheophyta</taxon>
        <taxon>Spermatophyta</taxon>
        <taxon>Magnoliopsida</taxon>
        <taxon>eudicotyledons</taxon>
        <taxon>Gunneridae</taxon>
        <taxon>Pentapetalae</taxon>
        <taxon>rosids</taxon>
        <taxon>fabids</taxon>
        <taxon>Fabales</taxon>
        <taxon>Fabaceae</taxon>
        <taxon>Papilionoideae</taxon>
        <taxon>50 kb inversion clade</taxon>
        <taxon>NPAAA clade</taxon>
        <taxon>Hologalegina</taxon>
        <taxon>IRL clade</taxon>
        <taxon>Trifolieae</taxon>
        <taxon>Medicago</taxon>
    </lineage>
</organism>
<reference evidence="7" key="4">
    <citation type="journal article" date="2018" name="Nat. Plants">
        <title>Whole-genome landscape of Medicago truncatula symbiotic genes.</title>
        <authorList>
            <person name="Pecrix Y."/>
            <person name="Gamas P."/>
            <person name="Carrere S."/>
        </authorList>
    </citation>
    <scope>NUCLEOTIDE SEQUENCE</scope>
    <source>
        <tissue evidence="7">Leaves</tissue>
    </source>
</reference>
<keyword evidence="2" id="KW-0677">Repeat</keyword>
<dbReference type="KEGG" id="mtr:11436185"/>
<dbReference type="Gene3D" id="1.25.40.10">
    <property type="entry name" value="Tetratricopeptide repeat domain"/>
    <property type="match status" value="7"/>
</dbReference>
<feature type="repeat" description="PPR" evidence="3">
    <location>
        <begin position="405"/>
        <end position="439"/>
    </location>
</feature>
<dbReference type="Pfam" id="PF23276">
    <property type="entry name" value="TPR_24"/>
    <property type="match status" value="1"/>
</dbReference>
<feature type="repeat" description="PPR" evidence="3">
    <location>
        <begin position="998"/>
        <end position="1032"/>
    </location>
</feature>
<evidence type="ECO:0000313" key="8">
    <source>
        <dbReference type="EnsemblPlants" id="AES93858"/>
    </source>
</evidence>
<feature type="repeat" description="PPR" evidence="3">
    <location>
        <begin position="263"/>
        <end position="297"/>
    </location>
</feature>
<feature type="repeat" description="PPR" evidence="3">
    <location>
        <begin position="928"/>
        <end position="962"/>
    </location>
</feature>
<feature type="compositionally biased region" description="Basic and acidic residues" evidence="4">
    <location>
        <begin position="114"/>
        <end position="127"/>
    </location>
</feature>
<dbReference type="InterPro" id="IPR011990">
    <property type="entry name" value="TPR-like_helical_dom_sf"/>
</dbReference>
<feature type="repeat" description="PPR" evidence="3">
    <location>
        <begin position="716"/>
        <end position="750"/>
    </location>
</feature>